<evidence type="ECO:0000313" key="2">
    <source>
        <dbReference type="EMBL" id="HGG02724.1"/>
    </source>
</evidence>
<evidence type="ECO:0000259" key="1">
    <source>
        <dbReference type="Pfam" id="PF03364"/>
    </source>
</evidence>
<dbReference type="Pfam" id="PF03364">
    <property type="entry name" value="Polyketide_cyc"/>
    <property type="match status" value="1"/>
</dbReference>
<proteinExistence type="predicted"/>
<dbReference type="PANTHER" id="PTHR34060">
    <property type="entry name" value="POLYKETIDE CYCLASE / DEHYDRASE AND LIPID TRANSPORT PROTEIN"/>
    <property type="match status" value="1"/>
</dbReference>
<protein>
    <submittedName>
        <fullName evidence="2">Cyclase/dehydrase</fullName>
    </submittedName>
</protein>
<reference evidence="2" key="1">
    <citation type="journal article" date="2020" name="mSystems">
        <title>Genome- and Community-Level Interaction Insights into Carbon Utilization and Element Cycling Functions of Hydrothermarchaeota in Hydrothermal Sediment.</title>
        <authorList>
            <person name="Zhou Z."/>
            <person name="Liu Y."/>
            <person name="Xu W."/>
            <person name="Pan J."/>
            <person name="Luo Z.H."/>
            <person name="Li M."/>
        </authorList>
    </citation>
    <scope>NUCLEOTIDE SEQUENCE [LARGE SCALE GENOMIC DNA]</scope>
    <source>
        <strain evidence="2">SpSt-374</strain>
    </source>
</reference>
<comment type="caution">
    <text evidence="2">The sequence shown here is derived from an EMBL/GenBank/DDBJ whole genome shotgun (WGS) entry which is preliminary data.</text>
</comment>
<organism evidence="2">
    <name type="scientific">Planktothricoides sp. SpSt-374</name>
    <dbReference type="NCBI Taxonomy" id="2282167"/>
    <lineage>
        <taxon>Bacteria</taxon>
        <taxon>Bacillati</taxon>
        <taxon>Cyanobacteriota</taxon>
        <taxon>Cyanophyceae</taxon>
        <taxon>Oscillatoriophycideae</taxon>
        <taxon>Oscillatoriales</taxon>
        <taxon>Oscillatoriaceae</taxon>
        <taxon>Planktothricoides</taxon>
    </lineage>
</organism>
<dbReference type="SUPFAM" id="SSF55961">
    <property type="entry name" value="Bet v1-like"/>
    <property type="match status" value="1"/>
</dbReference>
<dbReference type="InterPro" id="IPR023393">
    <property type="entry name" value="START-like_dom_sf"/>
</dbReference>
<accession>A0A7C3ZP88</accession>
<dbReference type="AlphaFoldDB" id="A0A7C3ZP88"/>
<sequence>MFTIVKQIIVNKIPGSGGKPRAAFCLDPDLAHPIKTITMKFTITKARSLTAGVIAATIALCPITATPVVAQTSPVTLNTLSASEQAALRNGQTVVTGENGNYQAKILISARPDAVWAVLTDYNNFYRFLPNIASSQILSVNGNTKVVEQISVREVFGVTVRSRLRTESRENGRSQIDFRLIGGDLKTLQGYWKIESVPGSNQVLLIHQVQAEPQPGIPPGIFYGIFKNSLNPTMNAIRQEAQRRS</sequence>
<dbReference type="Gene3D" id="3.30.530.20">
    <property type="match status" value="1"/>
</dbReference>
<feature type="domain" description="Coenzyme Q-binding protein COQ10 START" evidence="1">
    <location>
        <begin position="108"/>
        <end position="230"/>
    </location>
</feature>
<dbReference type="PANTHER" id="PTHR34060:SF1">
    <property type="entry name" value="POLYKETIDE CYCLASE _ DEHYDRASE AND LIPID TRANSPORT PROTEIN"/>
    <property type="match status" value="1"/>
</dbReference>
<dbReference type="InterPro" id="IPR005031">
    <property type="entry name" value="COQ10_START"/>
</dbReference>
<dbReference type="EMBL" id="DSPX01000198">
    <property type="protein sequence ID" value="HGG02724.1"/>
    <property type="molecule type" value="Genomic_DNA"/>
</dbReference>
<name>A0A7C3ZP88_9CYAN</name>
<gene>
    <name evidence="2" type="ORF">ENR15_19305</name>
</gene>